<reference evidence="2 3" key="1">
    <citation type="submission" date="2017-09" db="EMBL/GenBank/DDBJ databases">
        <title>Depth-based differentiation of microbial function through sediment-hosted aquifers and enrichment of novel symbionts in the deep terrestrial subsurface.</title>
        <authorList>
            <person name="Probst A.J."/>
            <person name="Ladd B."/>
            <person name="Jarett J.K."/>
            <person name="Geller-Mcgrath D.E."/>
            <person name="Sieber C.M."/>
            <person name="Emerson J.B."/>
            <person name="Anantharaman K."/>
            <person name="Thomas B.C."/>
            <person name="Malmstrom R."/>
            <person name="Stieglmeier M."/>
            <person name="Klingl A."/>
            <person name="Woyke T."/>
            <person name="Ryan C.M."/>
            <person name="Banfield J.F."/>
        </authorList>
    </citation>
    <scope>NUCLEOTIDE SEQUENCE [LARGE SCALE GENOMIC DNA]</scope>
    <source>
        <strain evidence="2">CG11_big_fil_rev_8_21_14_0_20_39_34</strain>
    </source>
</reference>
<sequence>MTPETRGFNPNDVEMPKEDWAMAAKEAEGREAAKTEPSHEDLDATLDASFQKTFDQPDPVGLEHPTEENPNPEIPELEEAA</sequence>
<feature type="compositionally biased region" description="Basic and acidic residues" evidence="1">
    <location>
        <begin position="25"/>
        <end position="42"/>
    </location>
</feature>
<gene>
    <name evidence="2" type="ORF">COV59_00740</name>
</gene>
<evidence type="ECO:0000313" key="2">
    <source>
        <dbReference type="EMBL" id="PIR04489.1"/>
    </source>
</evidence>
<feature type="region of interest" description="Disordered" evidence="1">
    <location>
        <begin position="25"/>
        <end position="81"/>
    </location>
</feature>
<proteinExistence type="predicted"/>
<dbReference type="Proteomes" id="UP000229600">
    <property type="component" value="Unassembled WGS sequence"/>
</dbReference>
<dbReference type="AlphaFoldDB" id="A0A2H0N6F8"/>
<comment type="caution">
    <text evidence="2">The sequence shown here is derived from an EMBL/GenBank/DDBJ whole genome shotgun (WGS) entry which is preliminary data.</text>
</comment>
<accession>A0A2H0N6F8</accession>
<dbReference type="EMBL" id="PCWN01000002">
    <property type="protein sequence ID" value="PIR04489.1"/>
    <property type="molecule type" value="Genomic_DNA"/>
</dbReference>
<organism evidence="2 3">
    <name type="scientific">Candidatus Magasanikbacteria bacterium CG11_big_fil_rev_8_21_14_0_20_39_34</name>
    <dbReference type="NCBI Taxonomy" id="1974653"/>
    <lineage>
        <taxon>Bacteria</taxon>
        <taxon>Candidatus Magasanikiibacteriota</taxon>
    </lineage>
</organism>
<evidence type="ECO:0000313" key="3">
    <source>
        <dbReference type="Proteomes" id="UP000229600"/>
    </source>
</evidence>
<evidence type="ECO:0000256" key="1">
    <source>
        <dbReference type="SAM" id="MobiDB-lite"/>
    </source>
</evidence>
<protein>
    <submittedName>
        <fullName evidence="2">Uncharacterized protein</fullName>
    </submittedName>
</protein>
<name>A0A2H0N6F8_9BACT</name>